<keyword evidence="2" id="KW-1185">Reference proteome</keyword>
<protein>
    <recommendedName>
        <fullName evidence="3">VWA domain-containing protein</fullName>
    </recommendedName>
</protein>
<evidence type="ECO:0000313" key="2">
    <source>
        <dbReference type="Proteomes" id="UP000238634"/>
    </source>
</evidence>
<sequence length="209" mass="23197">MSEALLQNRDYTIVVAKTAANLLKTPPGYEQRWLAAHDAIVSLAQQCEAFDPDGITVYISCRDEAALFKRYKQVLPNQVTAIFDAHYPPDTLDLLNVLQSALDDYFTRKAAHQTKPNGEMILVLIDGEPPDRMAIAKLIIHTTEKLDQDHELGIGFLQLGDDFIAKGFLNALDENLKSAGAKFDIVHTQAFAEVKPDTLTGFLLDVLND</sequence>
<evidence type="ECO:0000313" key="1">
    <source>
        <dbReference type="EMBL" id="PSB18697.1"/>
    </source>
</evidence>
<dbReference type="RefSeq" id="WP_073069745.1">
    <property type="nucleotide sequence ID" value="NZ_MPPI01000003.1"/>
</dbReference>
<reference evidence="1 2" key="1">
    <citation type="submission" date="2018-02" db="EMBL/GenBank/DDBJ databases">
        <authorList>
            <person name="Cohen D.B."/>
            <person name="Kent A.D."/>
        </authorList>
    </citation>
    <scope>NUCLEOTIDE SEQUENCE [LARGE SCALE GENOMIC DNA]</scope>
    <source>
        <strain evidence="1 2">ULC007</strain>
    </source>
</reference>
<dbReference type="PANTHER" id="PTHR34706:SF1">
    <property type="entry name" value="VWFA DOMAIN-CONTAINING PROTEIN"/>
    <property type="match status" value="1"/>
</dbReference>
<dbReference type="PANTHER" id="PTHR34706">
    <property type="entry name" value="SLR1338 PROTEIN"/>
    <property type="match status" value="1"/>
</dbReference>
<dbReference type="STRING" id="1920490.GCA_001895925_03076"/>
<dbReference type="OrthoDB" id="1523785at2"/>
<dbReference type="Proteomes" id="UP000238634">
    <property type="component" value="Unassembled WGS sequence"/>
</dbReference>
<organism evidence="1 2">
    <name type="scientific">Phormidesmis priestleyi ULC007</name>
    <dbReference type="NCBI Taxonomy" id="1920490"/>
    <lineage>
        <taxon>Bacteria</taxon>
        <taxon>Bacillati</taxon>
        <taxon>Cyanobacteriota</taxon>
        <taxon>Cyanophyceae</taxon>
        <taxon>Leptolyngbyales</taxon>
        <taxon>Leptolyngbyaceae</taxon>
        <taxon>Phormidesmis</taxon>
    </lineage>
</organism>
<comment type="caution">
    <text evidence="1">The sequence shown here is derived from an EMBL/GenBank/DDBJ whole genome shotgun (WGS) entry which is preliminary data.</text>
</comment>
<evidence type="ECO:0008006" key="3">
    <source>
        <dbReference type="Google" id="ProtNLM"/>
    </source>
</evidence>
<reference evidence="1 2" key="2">
    <citation type="submission" date="2018-03" db="EMBL/GenBank/DDBJ databases">
        <title>The ancient ancestry and fast evolution of plastids.</title>
        <authorList>
            <person name="Moore K.R."/>
            <person name="Magnabosco C."/>
            <person name="Momper L."/>
            <person name="Gold D.A."/>
            <person name="Bosak T."/>
            <person name="Fournier G.P."/>
        </authorList>
    </citation>
    <scope>NUCLEOTIDE SEQUENCE [LARGE SCALE GENOMIC DNA]</scope>
    <source>
        <strain evidence="1 2">ULC007</strain>
    </source>
</reference>
<name>A0A2T1DE08_9CYAN</name>
<accession>A0A2T1DE08</accession>
<dbReference type="AlphaFoldDB" id="A0A2T1DE08"/>
<gene>
    <name evidence="1" type="ORF">C7B65_14335</name>
</gene>
<proteinExistence type="predicted"/>
<dbReference type="EMBL" id="PVWG01000015">
    <property type="protein sequence ID" value="PSB18697.1"/>
    <property type="molecule type" value="Genomic_DNA"/>
</dbReference>